<evidence type="ECO:0000256" key="1">
    <source>
        <dbReference type="SAM" id="SignalP"/>
    </source>
</evidence>
<dbReference type="Proteomes" id="UP000198538">
    <property type="component" value="Unassembled WGS sequence"/>
</dbReference>
<protein>
    <submittedName>
        <fullName evidence="2">Carbohydrate ABC transporter substrate-binding protein, CUT1 family</fullName>
    </submittedName>
</protein>
<gene>
    <name evidence="2" type="ORF">SAMN05720606_13222</name>
</gene>
<accession>A0A1G5LNC8</accession>
<dbReference type="RefSeq" id="WP_090924953.1">
    <property type="nucleotide sequence ID" value="NZ_FMVM01000032.1"/>
</dbReference>
<keyword evidence="1" id="KW-0732">Signal</keyword>
<dbReference type="PROSITE" id="PS51257">
    <property type="entry name" value="PROKAR_LIPOPROTEIN"/>
    <property type="match status" value="1"/>
</dbReference>
<evidence type="ECO:0000313" key="2">
    <source>
        <dbReference type="EMBL" id="SCZ14415.1"/>
    </source>
</evidence>
<dbReference type="CDD" id="cd13582">
    <property type="entry name" value="PBP2_AlgQ_like_3"/>
    <property type="match status" value="1"/>
</dbReference>
<feature type="signal peptide" evidence="1">
    <location>
        <begin position="1"/>
        <end position="23"/>
    </location>
</feature>
<dbReference type="EMBL" id="FMVM01000032">
    <property type="protein sequence ID" value="SCZ14415.1"/>
    <property type="molecule type" value="Genomic_DNA"/>
</dbReference>
<dbReference type="AlphaFoldDB" id="A0A1G5LNC8"/>
<feature type="chain" id="PRO_5039055210" evidence="1">
    <location>
        <begin position="24"/>
        <end position="559"/>
    </location>
</feature>
<sequence length="559" mass="62565">MSSFKMKVALAPVLALLVLTACDGGVGGKTSLTNTSGAPSPLTFDFFSVDPSPNWNGMKDEVGKVITAKTGITLNGEFAVSGGQDRISLMAASRDYPDIVSPKGELSKLVDAGAMLDLTDLIEQHAPNLKKLYGNSMNRLKYSNVDQSIYVLPTYYAVDQKYFDAGGGFGIQHRVLKELGYPKVRTLQDYENILRAYSEKHPMTDGQPTIPLTLDADNWRIMITVTNPAFLATGAPDDGEYYIDPVTYEAKLHYKRPEEKEYFRWLNHMYNEGLLDQESFVQKSDQYKSKIASGRVLGLIDQDWGYADAEDALKSAGRAEATYSHFPVTLSEDMKDHSFQDTGFVSGWGIGITTSNPDPVRTIQFFDYLASEEGQILMNWGIQGKHYEIKDGKRVIPAEVQDQKTNHASAFQRESGIGLYKNMSGRYGDGVKDSTDNYYTTNFPEQIQASYTQAEKETLRAYGASTWKDLFPKEEEFPVKPWGAAYNMPTPGDSDYNVIFQKTQDIIRKRIPEAVLSSPNQFDAIYDGLIAELNQAGAEKMEKQYTILIRNRVRLWNAD</sequence>
<dbReference type="PANTHER" id="PTHR43649">
    <property type="entry name" value="ARABINOSE-BINDING PROTEIN-RELATED"/>
    <property type="match status" value="1"/>
</dbReference>
<dbReference type="Pfam" id="PF13416">
    <property type="entry name" value="SBP_bac_8"/>
    <property type="match status" value="1"/>
</dbReference>
<dbReference type="STRING" id="582692.SAMN05720606_13222"/>
<dbReference type="Gene3D" id="3.40.190.10">
    <property type="entry name" value="Periplasmic binding protein-like II"/>
    <property type="match status" value="2"/>
</dbReference>
<proteinExistence type="predicted"/>
<reference evidence="3" key="1">
    <citation type="submission" date="2016-10" db="EMBL/GenBank/DDBJ databases">
        <authorList>
            <person name="Varghese N."/>
            <person name="Submissions S."/>
        </authorList>
    </citation>
    <scope>NUCLEOTIDE SEQUENCE [LARGE SCALE GENOMIC DNA]</scope>
    <source>
        <strain evidence="3">BL9</strain>
    </source>
</reference>
<keyword evidence="3" id="KW-1185">Reference proteome</keyword>
<dbReference type="InterPro" id="IPR050490">
    <property type="entry name" value="Bact_solute-bd_prot1"/>
</dbReference>
<dbReference type="InterPro" id="IPR006059">
    <property type="entry name" value="SBP"/>
</dbReference>
<dbReference type="SUPFAM" id="SSF53850">
    <property type="entry name" value="Periplasmic binding protein-like II"/>
    <property type="match status" value="1"/>
</dbReference>
<organism evidence="2 3">
    <name type="scientific">Paenibacillus polysaccharolyticus</name>
    <dbReference type="NCBI Taxonomy" id="582692"/>
    <lineage>
        <taxon>Bacteria</taxon>
        <taxon>Bacillati</taxon>
        <taxon>Bacillota</taxon>
        <taxon>Bacilli</taxon>
        <taxon>Bacillales</taxon>
        <taxon>Paenibacillaceae</taxon>
        <taxon>Paenibacillus</taxon>
    </lineage>
</organism>
<evidence type="ECO:0000313" key="3">
    <source>
        <dbReference type="Proteomes" id="UP000198538"/>
    </source>
</evidence>
<dbReference type="PANTHER" id="PTHR43649:SF12">
    <property type="entry name" value="DIACETYLCHITOBIOSE BINDING PROTEIN DASA"/>
    <property type="match status" value="1"/>
</dbReference>
<name>A0A1G5LNC8_9BACL</name>